<dbReference type="EMBL" id="QTSX02004301">
    <property type="protein sequence ID" value="KAJ9066221.1"/>
    <property type="molecule type" value="Genomic_DNA"/>
</dbReference>
<keyword evidence="2" id="KW-1185">Reference proteome</keyword>
<evidence type="ECO:0000313" key="1">
    <source>
        <dbReference type="EMBL" id="KAJ9066221.1"/>
    </source>
</evidence>
<dbReference type="Proteomes" id="UP001165960">
    <property type="component" value="Unassembled WGS sequence"/>
</dbReference>
<accession>A0ACC2SVD2</accession>
<protein>
    <submittedName>
        <fullName evidence="1">Uncharacterized protein</fullName>
    </submittedName>
</protein>
<gene>
    <name evidence="1" type="ORF">DSO57_1011769</name>
</gene>
<reference evidence="1" key="1">
    <citation type="submission" date="2022-04" db="EMBL/GenBank/DDBJ databases">
        <title>Genome of the entomopathogenic fungus Entomophthora muscae.</title>
        <authorList>
            <person name="Elya C."/>
            <person name="Lovett B.R."/>
            <person name="Lee E."/>
            <person name="Macias A.M."/>
            <person name="Hajek A.E."/>
            <person name="De Bivort B.L."/>
            <person name="Kasson M.T."/>
            <person name="De Fine Licht H.H."/>
            <person name="Stajich J.E."/>
        </authorList>
    </citation>
    <scope>NUCLEOTIDE SEQUENCE</scope>
    <source>
        <strain evidence="1">Berkeley</strain>
    </source>
</reference>
<organism evidence="1 2">
    <name type="scientific">Entomophthora muscae</name>
    <dbReference type="NCBI Taxonomy" id="34485"/>
    <lineage>
        <taxon>Eukaryota</taxon>
        <taxon>Fungi</taxon>
        <taxon>Fungi incertae sedis</taxon>
        <taxon>Zoopagomycota</taxon>
        <taxon>Entomophthoromycotina</taxon>
        <taxon>Entomophthoromycetes</taxon>
        <taxon>Entomophthorales</taxon>
        <taxon>Entomophthoraceae</taxon>
        <taxon>Entomophthora</taxon>
    </lineage>
</organism>
<proteinExistence type="predicted"/>
<name>A0ACC2SVD2_9FUNG</name>
<evidence type="ECO:0000313" key="2">
    <source>
        <dbReference type="Proteomes" id="UP001165960"/>
    </source>
</evidence>
<sequence>MKCSVMFFVLVACSPKLYVSKLRMQEARMGTRIPTLALDLAADPVLDRTSASWYSPSLALELGSLASWPGGRDLFTKVHQIKDFQTSLSHKNCTLLEEEAQVTEICFFRIQEAYRLLPPVWISDIVEEGSQVEADMPLTLPRTISTNVNCSACLELIRPTPHPTLTISYAATTPAITTHSSTTAPKAIWFCPLVWGVSGFIDRIIYTSRGTTHSSFPITMEFPLTHNDFLDGIYGVAKVSEHDLPQFLSRKDYSLE</sequence>
<comment type="caution">
    <text evidence="1">The sequence shown here is derived from an EMBL/GenBank/DDBJ whole genome shotgun (WGS) entry which is preliminary data.</text>
</comment>